<dbReference type="Pfam" id="PF06119">
    <property type="entry name" value="NIDO"/>
    <property type="match status" value="1"/>
</dbReference>
<dbReference type="SMART" id="SM00723">
    <property type="entry name" value="AMOP"/>
    <property type="match status" value="1"/>
</dbReference>
<dbReference type="InterPro" id="IPR051495">
    <property type="entry name" value="Epithelial_Barrier/Signaling"/>
</dbReference>
<dbReference type="Pfam" id="PF00094">
    <property type="entry name" value="VWD"/>
    <property type="match status" value="1"/>
</dbReference>
<evidence type="ECO:0000256" key="6">
    <source>
        <dbReference type="ARBA" id="ARBA00022737"/>
    </source>
</evidence>
<name>A0A6P8HV41_ACTTE</name>
<dbReference type="Pfam" id="PF07645">
    <property type="entry name" value="EGF_CA"/>
    <property type="match status" value="2"/>
</dbReference>
<keyword evidence="4 13" id="KW-0812">Transmembrane</keyword>
<feature type="disulfide bond" evidence="11">
    <location>
        <begin position="90"/>
        <end position="99"/>
    </location>
</feature>
<evidence type="ECO:0000256" key="3">
    <source>
        <dbReference type="ARBA" id="ARBA00022536"/>
    </source>
</evidence>
<dbReference type="OrthoDB" id="4405280at2759"/>
<dbReference type="GO" id="GO:0016020">
    <property type="term" value="C:membrane"/>
    <property type="evidence" value="ECO:0007669"/>
    <property type="project" value="UniProtKB-SubCell"/>
</dbReference>
<feature type="disulfide bond" evidence="11">
    <location>
        <begin position="51"/>
        <end position="60"/>
    </location>
</feature>
<dbReference type="InterPro" id="IPR049883">
    <property type="entry name" value="NOTCH1_EGF-like"/>
</dbReference>
<evidence type="ECO:0000259" key="17">
    <source>
        <dbReference type="PROSITE" id="PS51220"/>
    </source>
</evidence>
<feature type="region of interest" description="Disordered" evidence="12">
    <location>
        <begin position="492"/>
        <end position="625"/>
    </location>
</feature>
<feature type="chain" id="PRO_5027739433" evidence="14">
    <location>
        <begin position="28"/>
        <end position="2063"/>
    </location>
</feature>
<gene>
    <name evidence="20" type="primary">LOC116296400</name>
</gene>
<feature type="domain" description="EGF-like" evidence="15">
    <location>
        <begin position="666"/>
        <end position="705"/>
    </location>
</feature>
<dbReference type="SUPFAM" id="SSF101967">
    <property type="entry name" value="Adhesin YadA, collagen-binding domain"/>
    <property type="match status" value="2"/>
</dbReference>
<dbReference type="InParanoid" id="A0A6P8HV41"/>
<evidence type="ECO:0000259" key="15">
    <source>
        <dbReference type="PROSITE" id="PS50026"/>
    </source>
</evidence>
<evidence type="ECO:0000256" key="13">
    <source>
        <dbReference type="SAM" id="Phobius"/>
    </source>
</evidence>
<dbReference type="PROSITE" id="PS51220">
    <property type="entry name" value="NIDO"/>
    <property type="match status" value="1"/>
</dbReference>
<evidence type="ECO:0000256" key="10">
    <source>
        <dbReference type="ARBA" id="ARBA00023180"/>
    </source>
</evidence>
<feature type="disulfide bond" evidence="11">
    <location>
        <begin position="695"/>
        <end position="704"/>
    </location>
</feature>
<dbReference type="GeneID" id="116296400"/>
<feature type="domain" description="EGF-like" evidence="15">
    <location>
        <begin position="1771"/>
        <end position="1812"/>
    </location>
</feature>
<dbReference type="Gene3D" id="2.10.25.10">
    <property type="entry name" value="Laminin"/>
    <property type="match status" value="13"/>
</dbReference>
<keyword evidence="7 13" id="KW-1133">Transmembrane helix</keyword>
<evidence type="ECO:0000256" key="11">
    <source>
        <dbReference type="PROSITE-ProRule" id="PRU00076"/>
    </source>
</evidence>
<comment type="similarity">
    <text evidence="2">Belongs to the EGF domain peptide family.</text>
</comment>
<dbReference type="Pfam" id="PF23263">
    <property type="entry name" value="C8-3_MUC4"/>
    <property type="match status" value="1"/>
</dbReference>
<dbReference type="PROSITE" id="PS00022">
    <property type="entry name" value="EGF_1"/>
    <property type="match status" value="7"/>
</dbReference>
<dbReference type="SMART" id="SM00539">
    <property type="entry name" value="NIDO"/>
    <property type="match status" value="1"/>
</dbReference>
<feature type="disulfide bond" evidence="11">
    <location>
        <begin position="1614"/>
        <end position="1624"/>
    </location>
</feature>
<dbReference type="GO" id="GO:0007160">
    <property type="term" value="P:cell-matrix adhesion"/>
    <property type="evidence" value="ECO:0007669"/>
    <property type="project" value="InterPro"/>
</dbReference>
<feature type="compositionally biased region" description="Low complexity" evidence="12">
    <location>
        <begin position="104"/>
        <end position="310"/>
    </location>
</feature>
<accession>A0A6P8HV41</accession>
<dbReference type="Pfam" id="PF00008">
    <property type="entry name" value="EGF"/>
    <property type="match status" value="3"/>
</dbReference>
<feature type="domain" description="EGF-like" evidence="15">
    <location>
        <begin position="1732"/>
        <end position="1770"/>
    </location>
</feature>
<protein>
    <submittedName>
        <fullName evidence="20">Mucin-like protein</fullName>
    </submittedName>
</protein>
<dbReference type="Pfam" id="PF12662">
    <property type="entry name" value="cEGF"/>
    <property type="match status" value="1"/>
</dbReference>
<dbReference type="Pfam" id="PF14670">
    <property type="entry name" value="FXa_inhibition"/>
    <property type="match status" value="1"/>
</dbReference>
<dbReference type="SUPFAM" id="SSF57196">
    <property type="entry name" value="EGF/Laminin"/>
    <property type="match status" value="6"/>
</dbReference>
<dbReference type="FunFam" id="2.10.25.10:FF:000434">
    <property type="entry name" value="Predicted protein"/>
    <property type="match status" value="1"/>
</dbReference>
<feature type="disulfide bond" evidence="11">
    <location>
        <begin position="480"/>
        <end position="489"/>
    </location>
</feature>
<feature type="region of interest" description="Disordered" evidence="12">
    <location>
        <begin position="100"/>
        <end position="310"/>
    </location>
</feature>
<feature type="domain" description="EGF-like" evidence="15">
    <location>
        <begin position="1610"/>
        <end position="1649"/>
    </location>
</feature>
<dbReference type="PROSITE" id="PS50856">
    <property type="entry name" value="AMOP"/>
    <property type="match status" value="1"/>
</dbReference>
<dbReference type="InterPro" id="IPR011049">
    <property type="entry name" value="Serralysin-like_metalloprot_C"/>
</dbReference>
<feature type="transmembrane region" description="Helical" evidence="13">
    <location>
        <begin position="1982"/>
        <end position="2006"/>
    </location>
</feature>
<dbReference type="PROSITE" id="PS01187">
    <property type="entry name" value="EGF_CA"/>
    <property type="match status" value="4"/>
</dbReference>
<dbReference type="InterPro" id="IPR003886">
    <property type="entry name" value="NIDO_dom"/>
</dbReference>
<dbReference type="InterPro" id="IPR018097">
    <property type="entry name" value="EGF_Ca-bd_CS"/>
</dbReference>
<comment type="subcellular location">
    <subcellularLocation>
        <location evidence="1">Membrane</location>
    </subcellularLocation>
</comment>
<proteinExistence type="inferred from homology"/>
<feature type="disulfide bond" evidence="11">
    <location>
        <begin position="655"/>
        <end position="664"/>
    </location>
</feature>
<dbReference type="InterPro" id="IPR026823">
    <property type="entry name" value="cEGF"/>
</dbReference>
<keyword evidence="3 11" id="KW-0245">EGF-like domain</keyword>
<dbReference type="InterPro" id="IPR005533">
    <property type="entry name" value="AMOP_dom"/>
</dbReference>
<dbReference type="PANTHER" id="PTHR13802">
    <property type="entry name" value="MUCIN 4-RELATED"/>
    <property type="match status" value="1"/>
</dbReference>
<dbReference type="InterPro" id="IPR001881">
    <property type="entry name" value="EGF-like_Ca-bd_dom"/>
</dbReference>
<dbReference type="SUPFAM" id="SSF57184">
    <property type="entry name" value="Growth factor receptor domain"/>
    <property type="match status" value="2"/>
</dbReference>
<feature type="domain" description="EGF-like" evidence="15">
    <location>
        <begin position="629"/>
        <end position="665"/>
    </location>
</feature>
<feature type="domain" description="EGF-like" evidence="15">
    <location>
        <begin position="454"/>
        <end position="490"/>
    </location>
</feature>
<dbReference type="CDD" id="cd00054">
    <property type="entry name" value="EGF_CA"/>
    <property type="match status" value="9"/>
</dbReference>
<feature type="domain" description="AMOP" evidence="16">
    <location>
        <begin position="1008"/>
        <end position="1154"/>
    </location>
</feature>
<evidence type="ECO:0000256" key="5">
    <source>
        <dbReference type="ARBA" id="ARBA00022729"/>
    </source>
</evidence>
<dbReference type="SMART" id="SM00181">
    <property type="entry name" value="EGF"/>
    <property type="match status" value="13"/>
</dbReference>
<dbReference type="PROSITE" id="PS50026">
    <property type="entry name" value="EGF_3"/>
    <property type="match status" value="10"/>
</dbReference>
<dbReference type="InterPro" id="IPR000152">
    <property type="entry name" value="EGF-type_Asp/Asn_hydroxyl_site"/>
</dbReference>
<dbReference type="SMART" id="SM00179">
    <property type="entry name" value="EGF_CA"/>
    <property type="match status" value="11"/>
</dbReference>
<feature type="disulfide bond" evidence="11">
    <location>
        <begin position="1551"/>
        <end position="1560"/>
    </location>
</feature>
<dbReference type="FunFam" id="2.10.25.10:FF:000063">
    <property type="entry name" value="Slit guidance ligand 2"/>
    <property type="match status" value="1"/>
</dbReference>
<dbReference type="PROSITE" id="PS01186">
    <property type="entry name" value="EGF_2"/>
    <property type="match status" value="6"/>
</dbReference>
<feature type="domain" description="VWFD" evidence="18">
    <location>
        <begin position="1166"/>
        <end position="1358"/>
    </location>
</feature>
<evidence type="ECO:0000256" key="1">
    <source>
        <dbReference type="ARBA" id="ARBA00004370"/>
    </source>
</evidence>
<dbReference type="InterPro" id="IPR013032">
    <property type="entry name" value="EGF-like_CS"/>
</dbReference>
<feature type="domain" description="EGF-like" evidence="15">
    <location>
        <begin position="1521"/>
        <end position="1561"/>
    </location>
</feature>
<keyword evidence="5 14" id="KW-0732">Signal</keyword>
<dbReference type="SMART" id="SM00216">
    <property type="entry name" value="VWD"/>
    <property type="match status" value="1"/>
</dbReference>
<dbReference type="PROSITE" id="PS00010">
    <property type="entry name" value="ASX_HYDROXYL"/>
    <property type="match status" value="5"/>
</dbReference>
<evidence type="ECO:0000256" key="2">
    <source>
        <dbReference type="ARBA" id="ARBA00006373"/>
    </source>
</evidence>
<evidence type="ECO:0000256" key="7">
    <source>
        <dbReference type="ARBA" id="ARBA00022989"/>
    </source>
</evidence>
<feature type="signal peptide" evidence="14">
    <location>
        <begin position="1"/>
        <end position="27"/>
    </location>
</feature>
<keyword evidence="10" id="KW-0325">Glycoprotein</keyword>
<sequence length="2063" mass="223740">MASKRNVVAYLGILLVYAFLAIASSNACSDVDPCLNGGTCASSNNTSFCQCQPEFTGPRCETLANPCVSNPCQNNGTCNNYTIGNYTCSCTPPYTGSQCESNNPPTTTTGIPITTTSPSTTTTGPPTTTTGSPTTTTGPPSTTTAGPTTTTTGPPTTTTGPPTTTTGPPATTTGPLTTTTGPPTTTTGPLTTTTGPPTTTTGPPTTTTGSPTTTTGPLTTTTGPPTTTTGPPSTTTGPPTTTTGPPTTTTGPPTTTTGPPATTTGPPTTTTGPPTTTTGPPTTTTGPPATTTGPPTTTTGPPTTTTGPPTSACSENDPCLYYGTCLSNNGTSFCQCQPGFTGRRCETKIPGNVVCGKYTKTNTSLSGETVEPLKIITCHYDQRCINLTYEGVSSSPSYSINVATRRCVNVSYCSQLCAHWKEQQQHGVNITTCDGACCDGDFCNVGDLLNIPLVLNPCDSNPCQNNGTCTYTNRNYTCSCTPQYTGSNCETNIPTPTTTTGPPSTTTGPPTTTTGPPTTTTGPPTTTTGPPTTTTGSPTTTTGPPTTTTGPPTTTTGPPTTTTGPSTTTTGPPTTTTSPPTTTTGPPTTTTGPPTTTTGPPTTTTGPTTTTTGPPNTTTGATTTTTRPQVNECISSPCDNGGTCSDREVGFNCQCHQAFFGSTCQHINPCFFNPCENNARCEPNVSRPEEYNCVCQPGYSGDRCEQDASFMNNMYPFGTGAGDMLMPEDFVYNYRCLELGIPEPGLEFFGRKHETFSICRNGMISFDGTYSRYWPRKFGLRFWDRFLPTIAPYWSLVEHQLFDSTTVFQFEGTVVDEIMNNRNRRSAHSGKRYSMRIDPKRQSKVYYQLYSRWKYTNAAAAVLSKSSDDVKKYTKSSLYNDFRASFVAVVTWVNVYPNRLRNFPYFGLSNTFQTVIITDGVYTFIMFNYPSGGIQWAAPLDSSQSSRVNYWYRQSGLPVAGWNSGTDDKNRYFNIKQSSTLVMAQLSRLPGNTQETGRWFFQLDKSNMVRKAETKCYTWYLQQPTSPVSFLPPCPCWRRQAFFDRRFRYDRTLHREFSVSSRGVCYISRWRFQRMPYNIIDENTNLRRPVDRRWSAQRCCYGTDFLDFLLEGPERGGHARQLFSPPIPGFLSDEEAYSACCVESELCRLFYEKRPSDDCRSYRPPRRRWFWGDPHIVTMDNKNYTFNGLGEYIMADVQNGFFQLQARTAKALGDIATVFSAAVAQEQSTSKIEARLKSSGDGLDFFIDGLASDYSSITNGSQDIGNLSISRDENDGLTATFPSGISVSFSEVKGMMVIVIAAPESFKNKTRGLLGVWNDDSNDDFTLPNGTIIPESSSDRDIHHKFGLKWQITANQSLFTYAAGQGVDTFKNTSYTPLFADELKFNDSALEAKAREICGSNLACLFDIAATKDLSVGQATLKTSQNLVNESNQLENFPPTLVNSSSTIMLKLGETKEFVLVANDTNGDPIVFLPPSFPGLQTSLASENALNIKLKLSTTNKVNFTIVVRDSKGASVIWNPTLTLCACENGANCSQPNNLNGDKFLVMSCKCASGYTGKFCESDLNACDFNSGPCYPGVNCTDLPPPSGVQGYTCGPCPGGYSGNGANCTDIDECLDSITCSQLCINTPGSYLCQCKDGYKLNTDGKKCDNIDECQRPGTCMQRCTDTVGSYICTCDPAFKVDPADPSKCVPKSPCSPRDNGCQHVCYMENNQKKCSCNKGYKLQDDGKSCKDIDECLEKPCSQKCDNTDGGYKCICIQGYNLKGDNYTCEDINECAQGNYSCSDPFQQCININGGYKCECEQGSYWSGSSCKDIGNQTEVESEAPTPRNASLEEEDQSVEIRVKDMPKNKWKASRDKAFKKTVASLVSAHCKINREKCGLPKATPKRTRRAVEEDLYAQYTENQVHLLPGYPKQDGVDLIIVFYVQNPPGVIGATVVVPANVMVEILNNNKGKVEDSLEGRTVAYIRSYKQTKAPDETTKTWVWIVVGVCCGVFVILVIVLLFILIKKKRRKTRKISVASYKTSSFGLTNIGLVKDHDRNGTEIKTASSEDIEMENQNGKYSF</sequence>
<feature type="disulfide bond" evidence="11">
    <location>
        <begin position="336"/>
        <end position="345"/>
    </location>
</feature>
<dbReference type="PROSITE" id="PS51233">
    <property type="entry name" value="VWFD"/>
    <property type="match status" value="1"/>
</dbReference>
<keyword evidence="6" id="KW-0677">Repeat</keyword>
<evidence type="ECO:0000259" key="16">
    <source>
        <dbReference type="PROSITE" id="PS50856"/>
    </source>
</evidence>
<evidence type="ECO:0000256" key="9">
    <source>
        <dbReference type="ARBA" id="ARBA00023157"/>
    </source>
</evidence>
<dbReference type="InterPro" id="IPR009030">
    <property type="entry name" value="Growth_fac_rcpt_cys_sf"/>
</dbReference>
<dbReference type="InterPro" id="IPR001846">
    <property type="entry name" value="VWF_type-D"/>
</dbReference>
<dbReference type="Pfam" id="PF12661">
    <property type="entry name" value="hEGF"/>
    <property type="match status" value="1"/>
</dbReference>
<evidence type="ECO:0000259" key="18">
    <source>
        <dbReference type="PROSITE" id="PS51233"/>
    </source>
</evidence>
<evidence type="ECO:0000256" key="14">
    <source>
        <dbReference type="SAM" id="SignalP"/>
    </source>
</evidence>
<dbReference type="PANTHER" id="PTHR13802:SF52">
    <property type="entry name" value="MUCIN-4"/>
    <property type="match status" value="1"/>
</dbReference>
<feature type="domain" description="EGF-like" evidence="15">
    <location>
        <begin position="309"/>
        <end position="346"/>
    </location>
</feature>
<dbReference type="RefSeq" id="XP_031560279.1">
    <property type="nucleotide sequence ID" value="XM_031704419.1"/>
</dbReference>
<evidence type="ECO:0000256" key="4">
    <source>
        <dbReference type="ARBA" id="ARBA00022692"/>
    </source>
</evidence>
<dbReference type="InterPro" id="IPR000742">
    <property type="entry name" value="EGF"/>
</dbReference>
<organism evidence="19 20">
    <name type="scientific">Actinia tenebrosa</name>
    <name type="common">Australian red waratah sea anemone</name>
    <dbReference type="NCBI Taxonomy" id="6105"/>
    <lineage>
        <taxon>Eukaryota</taxon>
        <taxon>Metazoa</taxon>
        <taxon>Cnidaria</taxon>
        <taxon>Anthozoa</taxon>
        <taxon>Hexacorallia</taxon>
        <taxon>Actiniaria</taxon>
        <taxon>Actiniidae</taxon>
        <taxon>Actinia</taxon>
    </lineage>
</organism>
<evidence type="ECO:0000313" key="19">
    <source>
        <dbReference type="Proteomes" id="UP000515163"/>
    </source>
</evidence>
<comment type="caution">
    <text evidence="11">Lacks conserved residue(s) required for the propagation of feature annotation.</text>
</comment>
<evidence type="ECO:0000256" key="12">
    <source>
        <dbReference type="SAM" id="MobiDB-lite"/>
    </source>
</evidence>
<keyword evidence="19" id="KW-1185">Reference proteome</keyword>
<dbReference type="FunFam" id="2.10.25.10:FF:000005">
    <property type="entry name" value="Fibrillin 2"/>
    <property type="match status" value="1"/>
</dbReference>
<keyword evidence="9 11" id="KW-1015">Disulfide bond</keyword>
<dbReference type="Proteomes" id="UP000515163">
    <property type="component" value="Unplaced"/>
</dbReference>
<feature type="domain" description="EGF-like" evidence="15">
    <location>
        <begin position="63"/>
        <end position="100"/>
    </location>
</feature>
<evidence type="ECO:0000313" key="20">
    <source>
        <dbReference type="RefSeq" id="XP_031560279.1"/>
    </source>
</evidence>
<feature type="domain" description="NIDO" evidence="17">
    <location>
        <begin position="827"/>
        <end position="1006"/>
    </location>
</feature>
<feature type="domain" description="EGF-like" evidence="15">
    <location>
        <begin position="24"/>
        <end position="61"/>
    </location>
</feature>
<dbReference type="InterPro" id="IPR056619">
    <property type="entry name" value="C8-3_MUC4"/>
</dbReference>
<reference evidence="20" key="1">
    <citation type="submission" date="2025-08" db="UniProtKB">
        <authorList>
            <consortium name="RefSeq"/>
        </authorList>
    </citation>
    <scope>IDENTIFICATION</scope>
    <source>
        <tissue evidence="20">Tentacle</tissue>
    </source>
</reference>
<dbReference type="KEGG" id="aten:116296400"/>
<evidence type="ECO:0000256" key="8">
    <source>
        <dbReference type="ARBA" id="ARBA00023136"/>
    </source>
</evidence>
<feature type="compositionally biased region" description="Low complexity" evidence="12">
    <location>
        <begin position="494"/>
        <end position="625"/>
    </location>
</feature>
<dbReference type="GO" id="GO:0005509">
    <property type="term" value="F:calcium ion binding"/>
    <property type="evidence" value="ECO:0007669"/>
    <property type="project" value="InterPro"/>
</dbReference>
<keyword evidence="8 13" id="KW-0472">Membrane</keyword>